<protein>
    <recommendedName>
        <fullName evidence="4 12">sn-glycerol-3-phosphate transport system permease protein UgpE</fullName>
    </recommendedName>
</protein>
<keyword evidence="12" id="KW-0997">Cell inner membrane</keyword>
<gene>
    <name evidence="12" type="primary">ugpE</name>
    <name evidence="14" type="ORF">E0E05_09085</name>
</gene>
<evidence type="ECO:0000256" key="4">
    <source>
        <dbReference type="ARBA" id="ARBA00020515"/>
    </source>
</evidence>
<evidence type="ECO:0000256" key="9">
    <source>
        <dbReference type="ARBA" id="ARBA00023136"/>
    </source>
</evidence>
<evidence type="ECO:0000256" key="7">
    <source>
        <dbReference type="ARBA" id="ARBA00022692"/>
    </source>
</evidence>
<comment type="similarity">
    <text evidence="2 11">Belongs to the binding-protein-dependent transport system permease family.</text>
</comment>
<dbReference type="SUPFAM" id="SSF161098">
    <property type="entry name" value="MetI-like"/>
    <property type="match status" value="1"/>
</dbReference>
<keyword evidence="6 12" id="KW-1003">Cell membrane</keyword>
<dbReference type="RefSeq" id="WP_131616415.1">
    <property type="nucleotide sequence ID" value="NZ_CP036532.1"/>
</dbReference>
<reference evidence="14 15" key="1">
    <citation type="journal article" date="2017" name="Int. J. Syst. Evol. Microbiol.">
        <title>Roseitalea porphyridii gen. nov., sp. nov., isolated from a red alga, and reclassification of Hoeflea suaedae Chung et al. 2013 as Pseudohoeflea suaedae gen. nov., comb. nov.</title>
        <authorList>
            <person name="Hyeon J.W."/>
            <person name="Jeong S.E."/>
            <person name="Baek K."/>
            <person name="Jeon C.O."/>
        </authorList>
    </citation>
    <scope>NUCLEOTIDE SEQUENCE [LARGE SCALE GENOMIC DNA]</scope>
    <source>
        <strain evidence="14 15">MA7-20</strain>
    </source>
</reference>
<evidence type="ECO:0000256" key="12">
    <source>
        <dbReference type="RuleBase" id="RU363056"/>
    </source>
</evidence>
<keyword evidence="7 11" id="KW-0812">Transmembrane</keyword>
<dbReference type="PROSITE" id="PS50928">
    <property type="entry name" value="ABC_TM1"/>
    <property type="match status" value="1"/>
</dbReference>
<proteinExistence type="inferred from homology"/>
<comment type="subcellular location">
    <subcellularLocation>
        <location evidence="12">Cell inner membrane</location>
        <topology evidence="12">Multi-pass membrane protein</topology>
    </subcellularLocation>
    <subcellularLocation>
        <location evidence="1 11">Cell membrane</location>
        <topology evidence="1 11">Multi-pass membrane protein</topology>
    </subcellularLocation>
</comment>
<dbReference type="AlphaFoldDB" id="A0A4P6V0A5"/>
<feature type="transmembrane region" description="Helical" evidence="11">
    <location>
        <begin position="247"/>
        <end position="268"/>
    </location>
</feature>
<dbReference type="Pfam" id="PF00528">
    <property type="entry name" value="BPD_transp_1"/>
    <property type="match status" value="1"/>
</dbReference>
<dbReference type="InterPro" id="IPR000515">
    <property type="entry name" value="MetI-like"/>
</dbReference>
<comment type="subunit">
    <text evidence="3 12">The complex is composed of two ATP-binding proteins (UgpC), two transmembrane proteins (UgpA and UgpE) and a solute-binding protein (UgpB).</text>
</comment>
<feature type="transmembrane region" description="Helical" evidence="11">
    <location>
        <begin position="150"/>
        <end position="173"/>
    </location>
</feature>
<comment type="function">
    <text evidence="10 12">Part of the ABC transporter complex UgpBAEC involved in sn-glycerol-3-phosphate (G3P) import. Probably responsible for the translocation of the substrate across the membrane.</text>
</comment>
<organism evidence="14 15">
    <name type="scientific">Roseitalea porphyridii</name>
    <dbReference type="NCBI Taxonomy" id="1852022"/>
    <lineage>
        <taxon>Bacteria</taxon>
        <taxon>Pseudomonadati</taxon>
        <taxon>Pseudomonadota</taxon>
        <taxon>Alphaproteobacteria</taxon>
        <taxon>Hyphomicrobiales</taxon>
        <taxon>Ahrensiaceae</taxon>
        <taxon>Roseitalea</taxon>
    </lineage>
</organism>
<evidence type="ECO:0000313" key="15">
    <source>
        <dbReference type="Proteomes" id="UP000293719"/>
    </source>
</evidence>
<feature type="transmembrane region" description="Helical" evidence="11">
    <location>
        <begin position="112"/>
        <end position="130"/>
    </location>
</feature>
<dbReference type="GO" id="GO:0055085">
    <property type="term" value="P:transmembrane transport"/>
    <property type="evidence" value="ECO:0007669"/>
    <property type="project" value="InterPro"/>
</dbReference>
<dbReference type="EMBL" id="CP036532">
    <property type="protein sequence ID" value="QBK30731.1"/>
    <property type="molecule type" value="Genomic_DNA"/>
</dbReference>
<evidence type="ECO:0000256" key="6">
    <source>
        <dbReference type="ARBA" id="ARBA00022475"/>
    </source>
</evidence>
<dbReference type="GO" id="GO:0005886">
    <property type="term" value="C:plasma membrane"/>
    <property type="evidence" value="ECO:0007669"/>
    <property type="project" value="UniProtKB-SubCell"/>
</dbReference>
<feature type="domain" description="ABC transmembrane type-1" evidence="13">
    <location>
        <begin position="77"/>
        <end position="269"/>
    </location>
</feature>
<dbReference type="Proteomes" id="UP000293719">
    <property type="component" value="Chromosome"/>
</dbReference>
<keyword evidence="5 11" id="KW-0813">Transport</keyword>
<name>A0A4P6V0A5_9HYPH</name>
<evidence type="ECO:0000313" key="14">
    <source>
        <dbReference type="EMBL" id="QBK30731.1"/>
    </source>
</evidence>
<dbReference type="GeneID" id="90767447"/>
<evidence type="ECO:0000256" key="11">
    <source>
        <dbReference type="RuleBase" id="RU363032"/>
    </source>
</evidence>
<dbReference type="KEGG" id="rpod:E0E05_09085"/>
<dbReference type="CDD" id="cd06261">
    <property type="entry name" value="TM_PBP2"/>
    <property type="match status" value="1"/>
</dbReference>
<evidence type="ECO:0000256" key="10">
    <source>
        <dbReference type="ARBA" id="ARBA00037054"/>
    </source>
</evidence>
<feature type="transmembrane region" description="Helical" evidence="11">
    <location>
        <begin position="193"/>
        <end position="214"/>
    </location>
</feature>
<dbReference type="Gene3D" id="1.10.3720.10">
    <property type="entry name" value="MetI-like"/>
    <property type="match status" value="1"/>
</dbReference>
<keyword evidence="9 11" id="KW-0472">Membrane</keyword>
<dbReference type="PANTHER" id="PTHR43744:SF8">
    <property type="entry name" value="SN-GLYCEROL-3-PHOSPHATE TRANSPORT SYSTEM PERMEASE PROTEIN UGPE"/>
    <property type="match status" value="1"/>
</dbReference>
<feature type="transmembrane region" description="Helical" evidence="11">
    <location>
        <begin position="12"/>
        <end position="39"/>
    </location>
</feature>
<accession>A0A4P6V0A5</accession>
<keyword evidence="8 11" id="KW-1133">Transmembrane helix</keyword>
<dbReference type="PANTHER" id="PTHR43744">
    <property type="entry name" value="ABC TRANSPORTER PERMEASE PROTEIN MG189-RELATED-RELATED"/>
    <property type="match status" value="1"/>
</dbReference>
<evidence type="ECO:0000256" key="1">
    <source>
        <dbReference type="ARBA" id="ARBA00004651"/>
    </source>
</evidence>
<evidence type="ECO:0000256" key="2">
    <source>
        <dbReference type="ARBA" id="ARBA00009306"/>
    </source>
</evidence>
<dbReference type="OrthoDB" id="9815445at2"/>
<dbReference type="InterPro" id="IPR035906">
    <property type="entry name" value="MetI-like_sf"/>
</dbReference>
<evidence type="ECO:0000259" key="13">
    <source>
        <dbReference type="PROSITE" id="PS50928"/>
    </source>
</evidence>
<feature type="transmembrane region" description="Helical" evidence="11">
    <location>
        <begin position="76"/>
        <end position="100"/>
    </location>
</feature>
<keyword evidence="15" id="KW-1185">Reference proteome</keyword>
<sequence length="283" mass="31532">MSDHDRTAWGRPLWLTITYYAIIAWFCFAMLFPILWLVLAAFKTNAEILSASGYFPRQWNLDGFEDALTEIGLLRYLANSFLVSAGAASLVVVVSAMAAYPVARFEFRGRNIVVTVFALGLVMPFSALIVPETLIIRTLGLYDTRIGLMLLYAGLFLPISFLVMRAFFLSLPLSIEEAAIMDGASYWQIFTRIVLPLSGPGISTVAIMIFVFTWNEFLFATLVLSSEDKRTAQVAIRFFQSQFDFNLPGMFAAITIVMLVPIMVFIVLQERVVRGLTAGAVKG</sequence>
<evidence type="ECO:0000256" key="8">
    <source>
        <dbReference type="ARBA" id="ARBA00022989"/>
    </source>
</evidence>
<evidence type="ECO:0000256" key="5">
    <source>
        <dbReference type="ARBA" id="ARBA00022448"/>
    </source>
</evidence>
<evidence type="ECO:0000256" key="3">
    <source>
        <dbReference type="ARBA" id="ARBA00011557"/>
    </source>
</evidence>